<sequence length="136" mass="15835">MECVGYLSGQIVPEEVNRFDKLQEKKLMQEQNDDHNVWKTYESIGDLYKNQKQFDLALEYYRRIVTGGLFNSPSNHERLPSIYYKMANIYQAQGISQLAFEHLNLAINSAIDTERPDLELISAMIIQRGDIFAEKK</sequence>
<dbReference type="InterPro" id="IPR011990">
    <property type="entry name" value="TPR-like_helical_dom_sf"/>
</dbReference>
<gene>
    <name evidence="2" type="ORF">OVN521_LOCUS37022</name>
    <name evidence="1" type="ORF">WKI299_LOCUS24793</name>
</gene>
<dbReference type="EMBL" id="CAJNRF010010688">
    <property type="protein sequence ID" value="CAF2123188.1"/>
    <property type="molecule type" value="Genomic_DNA"/>
</dbReference>
<dbReference type="SUPFAM" id="SSF48452">
    <property type="entry name" value="TPR-like"/>
    <property type="match status" value="1"/>
</dbReference>
<protein>
    <recommendedName>
        <fullName evidence="5">Tetratricopeptide repeat protein</fullName>
    </recommendedName>
</protein>
<accession>A0A816VE81</accession>
<evidence type="ECO:0000313" key="3">
    <source>
        <dbReference type="Proteomes" id="UP000663856"/>
    </source>
</evidence>
<comment type="caution">
    <text evidence="1">The sequence shown here is derived from an EMBL/GenBank/DDBJ whole genome shotgun (WGS) entry which is preliminary data.</text>
</comment>
<dbReference type="AlphaFoldDB" id="A0A816VE81"/>
<dbReference type="InterPro" id="IPR019734">
    <property type="entry name" value="TPR_rpt"/>
</dbReference>
<reference evidence="1" key="1">
    <citation type="submission" date="2021-02" db="EMBL/GenBank/DDBJ databases">
        <authorList>
            <person name="Nowell W R."/>
        </authorList>
    </citation>
    <scope>NUCLEOTIDE SEQUENCE</scope>
</reference>
<evidence type="ECO:0008006" key="5">
    <source>
        <dbReference type="Google" id="ProtNLM"/>
    </source>
</evidence>
<proteinExistence type="predicted"/>
<evidence type="ECO:0000313" key="1">
    <source>
        <dbReference type="EMBL" id="CAF2123188.1"/>
    </source>
</evidence>
<dbReference type="Proteomes" id="UP000663856">
    <property type="component" value="Unassembled WGS sequence"/>
</dbReference>
<organism evidence="1 3">
    <name type="scientific">Rotaria magnacalcarata</name>
    <dbReference type="NCBI Taxonomy" id="392030"/>
    <lineage>
        <taxon>Eukaryota</taxon>
        <taxon>Metazoa</taxon>
        <taxon>Spiralia</taxon>
        <taxon>Gnathifera</taxon>
        <taxon>Rotifera</taxon>
        <taxon>Eurotatoria</taxon>
        <taxon>Bdelloidea</taxon>
        <taxon>Philodinida</taxon>
        <taxon>Philodinidae</taxon>
        <taxon>Rotaria</taxon>
    </lineage>
</organism>
<dbReference type="Proteomes" id="UP000663866">
    <property type="component" value="Unassembled WGS sequence"/>
</dbReference>
<dbReference type="Pfam" id="PF13181">
    <property type="entry name" value="TPR_8"/>
    <property type="match status" value="1"/>
</dbReference>
<keyword evidence="4" id="KW-1185">Reference proteome</keyword>
<name>A0A816VE81_9BILA</name>
<evidence type="ECO:0000313" key="4">
    <source>
        <dbReference type="Proteomes" id="UP000663866"/>
    </source>
</evidence>
<dbReference type="EMBL" id="CAJOBG010044443">
    <property type="protein sequence ID" value="CAF4436373.1"/>
    <property type="molecule type" value="Genomic_DNA"/>
</dbReference>
<dbReference type="Gene3D" id="1.25.40.10">
    <property type="entry name" value="Tetratricopeptide repeat domain"/>
    <property type="match status" value="1"/>
</dbReference>
<evidence type="ECO:0000313" key="2">
    <source>
        <dbReference type="EMBL" id="CAF4436373.1"/>
    </source>
</evidence>